<dbReference type="PANTHER" id="PTHR15955:SF8">
    <property type="entry name" value="RWD DOMAIN-CONTAINING PROTEIN 2B-RELATED"/>
    <property type="match status" value="1"/>
</dbReference>
<organism evidence="1 2">
    <name type="scientific">Cladosporium halotolerans</name>
    <dbReference type="NCBI Taxonomy" id="1052096"/>
    <lineage>
        <taxon>Eukaryota</taxon>
        <taxon>Fungi</taxon>
        <taxon>Dikarya</taxon>
        <taxon>Ascomycota</taxon>
        <taxon>Pezizomycotina</taxon>
        <taxon>Dothideomycetes</taxon>
        <taxon>Dothideomycetidae</taxon>
        <taxon>Cladosporiales</taxon>
        <taxon>Cladosporiaceae</taxon>
        <taxon>Cladosporium</taxon>
    </lineage>
</organism>
<dbReference type="EMBL" id="JAAQHG020000002">
    <property type="protein sequence ID" value="KAL1590331.1"/>
    <property type="molecule type" value="Genomic_DNA"/>
</dbReference>
<accession>A0AB34L4T8</accession>
<dbReference type="Proteomes" id="UP000803884">
    <property type="component" value="Unassembled WGS sequence"/>
</dbReference>
<dbReference type="GeneID" id="96002054"/>
<gene>
    <name evidence="1" type="ORF">WHR41_00610</name>
</gene>
<dbReference type="AlphaFoldDB" id="A0AB34L4T8"/>
<name>A0AB34L4T8_9PEZI</name>
<reference evidence="1 2" key="1">
    <citation type="journal article" date="2020" name="Microbiol. Resour. Announc.">
        <title>Draft Genome Sequence of a Cladosporium Species Isolated from the Mesophotic Ascidian Didemnum maculosum.</title>
        <authorList>
            <person name="Gioti A."/>
            <person name="Siaperas R."/>
            <person name="Nikolaivits E."/>
            <person name="Le Goff G."/>
            <person name="Ouazzani J."/>
            <person name="Kotoulas G."/>
            <person name="Topakas E."/>
        </authorList>
    </citation>
    <scope>NUCLEOTIDE SEQUENCE [LARGE SCALE GENOMIC DNA]</scope>
    <source>
        <strain evidence="1 2">TM138-S3</strain>
    </source>
</reference>
<evidence type="ECO:0008006" key="3">
    <source>
        <dbReference type="Google" id="ProtNLM"/>
    </source>
</evidence>
<sequence length="231" mass="25120">MSPDHGERVADEVALVQAMYPEQISWADHSRELTFKGTNSSITLRLPDDYLSTGLPIVITATAGKRDISGEVKKRLLEEFGCGEEILDATVALFDGLVADHELEATGNGLEQPSAADEPHGSDATIVVWLHHLLNTNKRKMALSPAASVSGVTKPGYPGVLVYSGPANAVRDHVNELKDQNWAAFQVRLEVDEAWQFAHGTGVKEVEAMGDVVAEIGDDRKEDFMQAMKIK</sequence>
<evidence type="ECO:0000313" key="1">
    <source>
        <dbReference type="EMBL" id="KAL1590331.1"/>
    </source>
</evidence>
<evidence type="ECO:0000313" key="2">
    <source>
        <dbReference type="Proteomes" id="UP000803884"/>
    </source>
</evidence>
<comment type="caution">
    <text evidence="1">The sequence shown here is derived from an EMBL/GenBank/DDBJ whole genome shotgun (WGS) entry which is preliminary data.</text>
</comment>
<dbReference type="InterPro" id="IPR017359">
    <property type="entry name" value="Phi-like"/>
</dbReference>
<dbReference type="PANTHER" id="PTHR15955">
    <property type="entry name" value="RWD DOMAIN CONTAINING PROTEIN 2"/>
    <property type="match status" value="1"/>
</dbReference>
<protein>
    <recommendedName>
        <fullName evidence="3">RWD domain-containing protein</fullName>
    </recommendedName>
</protein>
<proteinExistence type="predicted"/>
<dbReference type="RefSeq" id="XP_069233436.1">
    <property type="nucleotide sequence ID" value="XM_069369216.1"/>
</dbReference>
<keyword evidence="2" id="KW-1185">Reference proteome</keyword>